<dbReference type="InterPro" id="IPR036259">
    <property type="entry name" value="MFS_trans_sf"/>
</dbReference>
<feature type="transmembrane region" description="Helical" evidence="6">
    <location>
        <begin position="86"/>
        <end position="106"/>
    </location>
</feature>
<dbReference type="InterPro" id="IPR011701">
    <property type="entry name" value="MFS"/>
</dbReference>
<evidence type="ECO:0000256" key="6">
    <source>
        <dbReference type="SAM" id="Phobius"/>
    </source>
</evidence>
<keyword evidence="4 6" id="KW-1133">Transmembrane helix</keyword>
<comment type="subcellular location">
    <subcellularLocation>
        <location evidence="1">Cell membrane</location>
        <topology evidence="1">Multi-pass membrane protein</topology>
    </subcellularLocation>
</comment>
<keyword evidence="8" id="KW-1185">Reference proteome</keyword>
<dbReference type="GO" id="GO:0022857">
    <property type="term" value="F:transmembrane transporter activity"/>
    <property type="evidence" value="ECO:0007669"/>
    <property type="project" value="InterPro"/>
</dbReference>
<evidence type="ECO:0000256" key="2">
    <source>
        <dbReference type="ARBA" id="ARBA00022475"/>
    </source>
</evidence>
<dbReference type="SUPFAM" id="SSF103473">
    <property type="entry name" value="MFS general substrate transporter"/>
    <property type="match status" value="1"/>
</dbReference>
<keyword evidence="2" id="KW-1003">Cell membrane</keyword>
<dbReference type="OrthoDB" id="4202875at2"/>
<feature type="transmembrane region" description="Helical" evidence="6">
    <location>
        <begin position="112"/>
        <end position="132"/>
    </location>
</feature>
<feature type="transmembrane region" description="Helical" evidence="6">
    <location>
        <begin position="225"/>
        <end position="247"/>
    </location>
</feature>
<feature type="transmembrane region" description="Helical" evidence="6">
    <location>
        <begin position="381"/>
        <end position="402"/>
    </location>
</feature>
<dbReference type="Pfam" id="PF07690">
    <property type="entry name" value="MFS_1"/>
    <property type="match status" value="1"/>
</dbReference>
<dbReference type="InParanoid" id="A0A420XUK7"/>
<feature type="transmembrane region" description="Helical" evidence="6">
    <location>
        <begin position="315"/>
        <end position="339"/>
    </location>
</feature>
<feature type="transmembrane region" description="Helical" evidence="6">
    <location>
        <begin position="290"/>
        <end position="309"/>
    </location>
</feature>
<dbReference type="EMBL" id="RBWV01000009">
    <property type="protein sequence ID" value="RKS80447.1"/>
    <property type="molecule type" value="Genomic_DNA"/>
</dbReference>
<keyword evidence="3 6" id="KW-0812">Transmembrane</keyword>
<feature type="transmembrane region" description="Helical" evidence="6">
    <location>
        <begin position="52"/>
        <end position="74"/>
    </location>
</feature>
<keyword evidence="5 6" id="KW-0472">Membrane</keyword>
<dbReference type="PANTHER" id="PTHR23513">
    <property type="entry name" value="INTEGRAL MEMBRANE EFFLUX PROTEIN-RELATED"/>
    <property type="match status" value="1"/>
</dbReference>
<dbReference type="PANTHER" id="PTHR23513:SF11">
    <property type="entry name" value="STAPHYLOFERRIN A TRANSPORTER"/>
    <property type="match status" value="1"/>
</dbReference>
<evidence type="ECO:0000313" key="7">
    <source>
        <dbReference type="EMBL" id="RKS80447.1"/>
    </source>
</evidence>
<protein>
    <submittedName>
        <fullName evidence="7">MFS transporter</fullName>
    </submittedName>
</protein>
<dbReference type="Proteomes" id="UP000281955">
    <property type="component" value="Unassembled WGS sequence"/>
</dbReference>
<feature type="transmembrane region" description="Helical" evidence="6">
    <location>
        <begin position="153"/>
        <end position="172"/>
    </location>
</feature>
<reference evidence="7 8" key="1">
    <citation type="submission" date="2018-10" db="EMBL/GenBank/DDBJ databases">
        <title>Genomic Encyclopedia of Archaeal and Bacterial Type Strains, Phase II (KMG-II): from individual species to whole genera.</title>
        <authorList>
            <person name="Goeker M."/>
        </authorList>
    </citation>
    <scope>NUCLEOTIDE SEQUENCE [LARGE SCALE GENOMIC DNA]</scope>
    <source>
        <strain evidence="7 8">RP-AC37</strain>
    </source>
</reference>
<dbReference type="RefSeq" id="WP_121192129.1">
    <property type="nucleotide sequence ID" value="NZ_RBWV01000009.1"/>
</dbReference>
<evidence type="ECO:0000256" key="5">
    <source>
        <dbReference type="ARBA" id="ARBA00023136"/>
    </source>
</evidence>
<proteinExistence type="predicted"/>
<feature type="transmembrane region" description="Helical" evidence="6">
    <location>
        <begin position="259"/>
        <end position="278"/>
    </location>
</feature>
<gene>
    <name evidence="7" type="ORF">CLV35_0879</name>
</gene>
<sequence>MSAPPLAPSPAAEVVRPLLLARYVAGAGLGRLADEGARVCLVLLAIDSGHGAGLGGLLVGALMLPHVLAAPAVGVLTDRARGPQHVAGAGAAGFAVALAATAALLGRVPHPVTIAVLVAGGCCGPALTGALTSHLANLVPEHAVPRAFGLDSLTYNIAGIGGPAVAALVSGLVSPEAATYVLAGLAGLGALAIVTLPTGRRHDRPEHEAAPTMTAGLRAVRESPLLATVTLASTLEMVTYGALPVVAAVLATSVGERTAGGWLMTAVAAGALLGSLAWTVRPLAARHAPAVVMTGLVATAAPIALAALVPRTAPALVVVGLLFALSGLASGPFMGALFTARQTLSPPHVRAQVFTLGAGLRTTAGAGGAVVAGAISGTPTALQLLVTGGYSLAGGAVGFAVLRRTRHSPRRAAA</sequence>
<accession>A0A420XUK7</accession>
<feature type="transmembrane region" description="Helical" evidence="6">
    <location>
        <begin position="178"/>
        <end position="196"/>
    </location>
</feature>
<name>A0A420XUK7_9ACTN</name>
<dbReference type="GO" id="GO:0005886">
    <property type="term" value="C:plasma membrane"/>
    <property type="evidence" value="ECO:0007669"/>
    <property type="project" value="UniProtKB-SubCell"/>
</dbReference>
<dbReference type="AlphaFoldDB" id="A0A420XUK7"/>
<dbReference type="Gene3D" id="1.20.1250.20">
    <property type="entry name" value="MFS general substrate transporter like domains"/>
    <property type="match status" value="1"/>
</dbReference>
<evidence type="ECO:0000256" key="1">
    <source>
        <dbReference type="ARBA" id="ARBA00004651"/>
    </source>
</evidence>
<comment type="caution">
    <text evidence="7">The sequence shown here is derived from an EMBL/GenBank/DDBJ whole genome shotgun (WGS) entry which is preliminary data.</text>
</comment>
<evidence type="ECO:0000313" key="8">
    <source>
        <dbReference type="Proteomes" id="UP000281955"/>
    </source>
</evidence>
<evidence type="ECO:0000256" key="4">
    <source>
        <dbReference type="ARBA" id="ARBA00022989"/>
    </source>
</evidence>
<evidence type="ECO:0000256" key="3">
    <source>
        <dbReference type="ARBA" id="ARBA00022692"/>
    </source>
</evidence>
<organism evidence="7 8">
    <name type="scientific">Motilibacter peucedani</name>
    <dbReference type="NCBI Taxonomy" id="598650"/>
    <lineage>
        <taxon>Bacteria</taxon>
        <taxon>Bacillati</taxon>
        <taxon>Actinomycetota</taxon>
        <taxon>Actinomycetes</taxon>
        <taxon>Motilibacterales</taxon>
        <taxon>Motilibacteraceae</taxon>
        <taxon>Motilibacter</taxon>
    </lineage>
</organism>